<dbReference type="InterPro" id="IPR015943">
    <property type="entry name" value="WD40/YVTN_repeat-like_dom_sf"/>
</dbReference>
<dbReference type="SUPFAM" id="SSF110296">
    <property type="entry name" value="Oligoxyloglucan reducing end-specific cellobiohydrolase"/>
    <property type="match status" value="1"/>
</dbReference>
<dbReference type="PANTHER" id="PTHR47199:SF2">
    <property type="entry name" value="PHOTOSYSTEM II STABILITY_ASSEMBLY FACTOR HCF136, CHLOROPLASTIC"/>
    <property type="match status" value="1"/>
</dbReference>
<gene>
    <name evidence="4" type="ORF">ABE957_10770</name>
</gene>
<dbReference type="InterPro" id="IPR028203">
    <property type="entry name" value="PSII_CF48-like_dom"/>
</dbReference>
<dbReference type="Proteomes" id="UP001472978">
    <property type="component" value="Unassembled WGS sequence"/>
</dbReference>
<dbReference type="PANTHER" id="PTHR47199">
    <property type="entry name" value="PHOTOSYSTEM II STABILITY/ASSEMBLY FACTOR HCF136, CHLOROPLASTIC"/>
    <property type="match status" value="1"/>
</dbReference>
<dbReference type="Pfam" id="PF14870">
    <property type="entry name" value="PSII_BNR"/>
    <property type="match status" value="1"/>
</dbReference>
<organism evidence="4 5">
    <name type="scientific">Halomonas pelophila</name>
    <dbReference type="NCBI Taxonomy" id="3151122"/>
    <lineage>
        <taxon>Bacteria</taxon>
        <taxon>Pseudomonadati</taxon>
        <taxon>Pseudomonadota</taxon>
        <taxon>Gammaproteobacteria</taxon>
        <taxon>Oceanospirillales</taxon>
        <taxon>Halomonadaceae</taxon>
        <taxon>Halomonas</taxon>
    </lineage>
</organism>
<sequence length="337" mass="36149">MRTSVGLLITLIVAAAGIFAFSPRTTPALDDSHIPVHDMQLNAIVETAAGLVTAGELGHILISRDGGEQWERAELSTQRHALITRLRFSDDGRHGLAIGHEGWILRTEDGGRHWQEVAFDTERGVPLLDLAQLPSGRWMAVGAFGRVLASDDSGLSWQPVSIPGNTDWHLNAIRPAEDGRHWLIVGEAGTAFRSLDGGQSWAPIPAFYEGSLYGARHLGEATWVAYGMRGNVFRSEDHGASWQAVPLDLPLSLFADLRLPGGTLLLAGQGGTVLASHDRGRSFSVVRRQGKRTLTDLALTADGDWLLTSNDGLQRIAGQSQAELANALPLLASDAGA</sequence>
<dbReference type="CDD" id="cd15482">
    <property type="entry name" value="Sialidase_non-viral"/>
    <property type="match status" value="1"/>
</dbReference>
<evidence type="ECO:0000313" key="5">
    <source>
        <dbReference type="Proteomes" id="UP001472978"/>
    </source>
</evidence>
<reference evidence="4 5" key="1">
    <citation type="submission" date="2024-05" db="EMBL/GenBank/DDBJ databases">
        <title>Halomonas sp. CS7 16S ribosomal RNA gene Genome sequencing and assembly.</title>
        <authorList>
            <person name="Yook S."/>
        </authorList>
    </citation>
    <scope>NUCLEOTIDE SEQUENCE [LARGE SCALE GENOMIC DNA]</scope>
    <source>
        <strain evidence="4 5">CS7</strain>
    </source>
</reference>
<keyword evidence="1" id="KW-0602">Photosynthesis</keyword>
<dbReference type="Gene3D" id="2.130.10.10">
    <property type="entry name" value="YVTN repeat-like/Quinoprotein amine dehydrogenase"/>
    <property type="match status" value="1"/>
</dbReference>
<evidence type="ECO:0000256" key="2">
    <source>
        <dbReference type="ARBA" id="ARBA00023276"/>
    </source>
</evidence>
<keyword evidence="2" id="KW-0604">Photosystem II</keyword>
<dbReference type="EMBL" id="JBEGCI010000008">
    <property type="protein sequence ID" value="MEQ6889156.1"/>
    <property type="molecule type" value="Genomic_DNA"/>
</dbReference>
<evidence type="ECO:0000259" key="3">
    <source>
        <dbReference type="Pfam" id="PF14870"/>
    </source>
</evidence>
<name>A0ABV1N7R8_9GAMM</name>
<proteinExistence type="predicted"/>
<evidence type="ECO:0000313" key="4">
    <source>
        <dbReference type="EMBL" id="MEQ6889156.1"/>
    </source>
</evidence>
<keyword evidence="5" id="KW-1185">Reference proteome</keyword>
<evidence type="ECO:0000256" key="1">
    <source>
        <dbReference type="ARBA" id="ARBA00022531"/>
    </source>
</evidence>
<feature type="domain" description="Photosynthesis system II assembly factor Ycf48/Hcf136-like" evidence="3">
    <location>
        <begin position="112"/>
        <end position="303"/>
    </location>
</feature>
<accession>A0ABV1N7R8</accession>
<comment type="caution">
    <text evidence="4">The sequence shown here is derived from an EMBL/GenBank/DDBJ whole genome shotgun (WGS) entry which is preliminary data.</text>
</comment>
<protein>
    <submittedName>
        <fullName evidence="4">YCF48-related protein</fullName>
    </submittedName>
</protein>
<dbReference type="RefSeq" id="WP_349758692.1">
    <property type="nucleotide sequence ID" value="NZ_JBEGCI010000008.1"/>
</dbReference>